<dbReference type="InterPro" id="IPR029063">
    <property type="entry name" value="SAM-dependent_MTases_sf"/>
</dbReference>
<dbReference type="SUPFAM" id="SSF53335">
    <property type="entry name" value="S-adenosyl-L-methionine-dependent methyltransferases"/>
    <property type="match status" value="1"/>
</dbReference>
<dbReference type="GO" id="GO:0030418">
    <property type="term" value="P:nicotianamine biosynthetic process"/>
    <property type="evidence" value="ECO:0007669"/>
    <property type="project" value="UniProtKB-UniRule"/>
</dbReference>
<dbReference type="OMA" id="LMIRSAY"/>
<accession>A0A7N0RJP3</accession>
<keyword evidence="3 6" id="KW-0808">Transferase</keyword>
<dbReference type="AlphaFoldDB" id="A0A7N0RJP3"/>
<organism evidence="7 8">
    <name type="scientific">Kalanchoe fedtschenkoi</name>
    <name type="common">Lavender scallops</name>
    <name type="synonym">South American air plant</name>
    <dbReference type="NCBI Taxonomy" id="63787"/>
    <lineage>
        <taxon>Eukaryota</taxon>
        <taxon>Viridiplantae</taxon>
        <taxon>Streptophyta</taxon>
        <taxon>Embryophyta</taxon>
        <taxon>Tracheophyta</taxon>
        <taxon>Spermatophyta</taxon>
        <taxon>Magnoliopsida</taxon>
        <taxon>eudicotyledons</taxon>
        <taxon>Gunneridae</taxon>
        <taxon>Pentapetalae</taxon>
        <taxon>Saxifragales</taxon>
        <taxon>Crassulaceae</taxon>
        <taxon>Kalanchoe</taxon>
    </lineage>
</organism>
<keyword evidence="8" id="KW-1185">Reference proteome</keyword>
<protein>
    <recommendedName>
        <fullName evidence="2 6">Nicotianamine synthase</fullName>
        <ecNumber evidence="2 6">2.5.1.43</ecNumber>
    </recommendedName>
</protein>
<comment type="similarity">
    <text evidence="1 6">Belongs to the nicotianamine synthase (NAS)-like family.</text>
</comment>
<evidence type="ECO:0000256" key="4">
    <source>
        <dbReference type="ARBA" id="ARBA00022691"/>
    </source>
</evidence>
<name>A0A7N0RJP3_KALFE</name>
<keyword evidence="4 6" id="KW-0949">S-adenosyl-L-methionine</keyword>
<dbReference type="Pfam" id="PF03059">
    <property type="entry name" value="NAS"/>
    <property type="match status" value="1"/>
</dbReference>
<proteinExistence type="inferred from homology"/>
<evidence type="ECO:0000256" key="6">
    <source>
        <dbReference type="RuleBase" id="RU368095"/>
    </source>
</evidence>
<evidence type="ECO:0000256" key="5">
    <source>
        <dbReference type="ARBA" id="ARBA00049391"/>
    </source>
</evidence>
<comment type="function">
    <text evidence="6">Synthesizes nicotianamine, a polyamine which serves as a sensor for the physiological iron status within the plant, and/or might be involved in the transport of iron.</text>
</comment>
<dbReference type="Proteomes" id="UP000594263">
    <property type="component" value="Unplaced"/>
</dbReference>
<comment type="catalytic activity">
    <reaction evidence="5 6">
        <text>3 S-adenosyl-L-methionine = nicotianamine + 3 S-methyl-5'-thioadenosine + 3 H(+)</text>
        <dbReference type="Rhea" id="RHEA:16481"/>
        <dbReference type="ChEBI" id="CHEBI:15378"/>
        <dbReference type="ChEBI" id="CHEBI:17509"/>
        <dbReference type="ChEBI" id="CHEBI:58249"/>
        <dbReference type="ChEBI" id="CHEBI:59789"/>
        <dbReference type="EC" id="2.5.1.43"/>
    </reaction>
</comment>
<dbReference type="Gramene" id="Kaladp0011s0950.1.v1.1">
    <property type="protein sequence ID" value="Kaladp0011s0950.1.v1.1.CDS.1"/>
    <property type="gene ID" value="Kaladp0011s0950.v1.1"/>
</dbReference>
<evidence type="ECO:0000256" key="3">
    <source>
        <dbReference type="ARBA" id="ARBA00022679"/>
    </source>
</evidence>
<dbReference type="EnsemblPlants" id="Kaladp0011s0950.1.v1.1">
    <property type="protein sequence ID" value="Kaladp0011s0950.1.v1.1.CDS.1"/>
    <property type="gene ID" value="Kaladp0011s0950.v1.1"/>
</dbReference>
<dbReference type="PANTHER" id="PTHR32266:SF12">
    <property type="entry name" value="NICOTIANAMINE SYNTHASE 3"/>
    <property type="match status" value="1"/>
</dbReference>
<dbReference type="InterPro" id="IPR004298">
    <property type="entry name" value="Nicotian_synth"/>
</dbReference>
<evidence type="ECO:0000256" key="2">
    <source>
        <dbReference type="ARBA" id="ARBA00012675"/>
    </source>
</evidence>
<sequence length="315" mass="34991">MVSQADDLVSNVREIYEKLSRLESLKPSKEVNMIFTNLVQMCVPPCPVEVTKLPKEVQQWRSKLIRICGVAEGLMESHYSAILGSFESPLDQLDLFPYHTNYIKLGKLEFNILRKHNPSVPAQIAFVGSGPLPLTSVVLASKHLTSSTFHNYDIDESANSLASRLVSCDADLSTRMVFHTENIMSVTDALKEYDVVFLAALVGMDKEEKIQVIDHLAKHMAPGATLMLRSAHGARAFLYPVVDPCDLRGFEVLSVYHPTDEVINSVVIAKKTAVPVHTHDHDHGRGAMLLPSKCSNIQPFNNHGHIIEEVTVVED</sequence>
<evidence type="ECO:0000256" key="1">
    <source>
        <dbReference type="ARBA" id="ARBA00007009"/>
    </source>
</evidence>
<dbReference type="EC" id="2.5.1.43" evidence="2 6"/>
<evidence type="ECO:0000313" key="8">
    <source>
        <dbReference type="Proteomes" id="UP000594263"/>
    </source>
</evidence>
<dbReference type="PROSITE" id="PS51142">
    <property type="entry name" value="NAS"/>
    <property type="match status" value="1"/>
</dbReference>
<dbReference type="PANTHER" id="PTHR32266">
    <property type="entry name" value="NICOTIANAMINE SYNTHASE 3"/>
    <property type="match status" value="1"/>
</dbReference>
<evidence type="ECO:0000313" key="7">
    <source>
        <dbReference type="EnsemblPlants" id="Kaladp0011s0950.1.v1.1.CDS.1"/>
    </source>
</evidence>
<reference evidence="7" key="1">
    <citation type="submission" date="2021-01" db="UniProtKB">
        <authorList>
            <consortium name="EnsemblPlants"/>
        </authorList>
    </citation>
    <scope>IDENTIFICATION</scope>
</reference>
<dbReference type="Gene3D" id="3.40.50.150">
    <property type="entry name" value="Vaccinia Virus protein VP39"/>
    <property type="match status" value="1"/>
</dbReference>
<dbReference type="GO" id="GO:0030410">
    <property type="term" value="F:nicotianamine synthase activity"/>
    <property type="evidence" value="ECO:0007669"/>
    <property type="project" value="UniProtKB-UniRule"/>
</dbReference>